<comment type="caution">
    <text evidence="1">The sequence shown here is derived from an EMBL/GenBank/DDBJ whole genome shotgun (WGS) entry which is preliminary data.</text>
</comment>
<proteinExistence type="predicted"/>
<keyword evidence="2" id="KW-1185">Reference proteome</keyword>
<name>A0ACC3MQ72_9PEZI</name>
<dbReference type="EMBL" id="JAUTXU010000184">
    <property type="protein sequence ID" value="KAK3700520.1"/>
    <property type="molecule type" value="Genomic_DNA"/>
</dbReference>
<evidence type="ECO:0000313" key="1">
    <source>
        <dbReference type="EMBL" id="KAK3700520.1"/>
    </source>
</evidence>
<evidence type="ECO:0000313" key="2">
    <source>
        <dbReference type="Proteomes" id="UP001281147"/>
    </source>
</evidence>
<gene>
    <name evidence="1" type="ORF">LTR37_015921</name>
</gene>
<reference evidence="1" key="1">
    <citation type="submission" date="2023-07" db="EMBL/GenBank/DDBJ databases">
        <title>Black Yeasts Isolated from many extreme environments.</title>
        <authorList>
            <person name="Coleine C."/>
            <person name="Stajich J.E."/>
            <person name="Selbmann L."/>
        </authorList>
    </citation>
    <scope>NUCLEOTIDE SEQUENCE</scope>
    <source>
        <strain evidence="1">CCFEE 5714</strain>
    </source>
</reference>
<sequence length="132" mass="15143">MVFELLGPSLEDLFVFCDRRFSLKTTLLLMDQLLTRFKALHSKRWLHRDVKPQNCLLGIGKNGNVVYLTDFGLSREVITLDEAEELPPKRACLVGTTRFASISGHSGQVQFEKDDLESLGYMMIYFMRGRLP</sequence>
<organism evidence="1 2">
    <name type="scientific">Vermiconidia calcicola</name>
    <dbReference type="NCBI Taxonomy" id="1690605"/>
    <lineage>
        <taxon>Eukaryota</taxon>
        <taxon>Fungi</taxon>
        <taxon>Dikarya</taxon>
        <taxon>Ascomycota</taxon>
        <taxon>Pezizomycotina</taxon>
        <taxon>Dothideomycetes</taxon>
        <taxon>Dothideomycetidae</taxon>
        <taxon>Mycosphaerellales</taxon>
        <taxon>Extremaceae</taxon>
        <taxon>Vermiconidia</taxon>
    </lineage>
</organism>
<accession>A0ACC3MQ72</accession>
<dbReference type="Proteomes" id="UP001281147">
    <property type="component" value="Unassembled WGS sequence"/>
</dbReference>
<protein>
    <submittedName>
        <fullName evidence="1">Uncharacterized protein</fullName>
    </submittedName>
</protein>